<name>A0ABP1WCE5_9ENTR</name>
<dbReference type="EMBL" id="CAKZ01000186">
    <property type="protein sequence ID" value="CCJ83125.1"/>
    <property type="molecule type" value="Genomic_DNA"/>
</dbReference>
<proteinExistence type="predicted"/>
<keyword evidence="2" id="KW-1185">Reference proteome</keyword>
<gene>
    <name evidence="1" type="ORF">BN134_3898</name>
</gene>
<organism evidence="1 2">
    <name type="scientific">Cronobacter dublinensis 1210</name>
    <dbReference type="NCBI Taxonomy" id="1208656"/>
    <lineage>
        <taxon>Bacteria</taxon>
        <taxon>Pseudomonadati</taxon>
        <taxon>Pseudomonadota</taxon>
        <taxon>Gammaproteobacteria</taxon>
        <taxon>Enterobacterales</taxon>
        <taxon>Enterobacteriaceae</taxon>
        <taxon>Cronobacter</taxon>
    </lineage>
</organism>
<sequence>MQNFVLYILRVDFKETYNLLNSFPQAEQKQIIINQLFKRATFIKWIMDEKGISFDRIKDITCFFDDEAKKMYRI</sequence>
<evidence type="ECO:0000313" key="1">
    <source>
        <dbReference type="EMBL" id="CCJ83125.1"/>
    </source>
</evidence>
<reference evidence="2" key="1">
    <citation type="journal article" date="2012" name="PLoS ONE">
        <title>Comparative analysis of genome sequences covering the seven cronobacter species.</title>
        <authorList>
            <person name="Joseph S."/>
            <person name="Desai P."/>
            <person name="Ji Y."/>
            <person name="Cummings C.A."/>
            <person name="Shih R."/>
            <person name="Degoricija L."/>
            <person name="Rico A."/>
            <person name="Brzoska P."/>
            <person name="Hamby S.E."/>
            <person name="Masood N."/>
            <person name="Hariri S."/>
            <person name="Sonbol H."/>
            <person name="Chuzhanova N."/>
            <person name="McClelland M."/>
            <person name="Furtado M.R."/>
            <person name="Forsythe S.J."/>
        </authorList>
    </citation>
    <scope>NUCLEOTIDE SEQUENCE [LARGE SCALE GENOMIC DNA]</scope>
    <source>
        <strain evidence="2">1210</strain>
    </source>
</reference>
<comment type="caution">
    <text evidence="1">The sequence shown here is derived from an EMBL/GenBank/DDBJ whole genome shotgun (WGS) entry which is preliminary data.</text>
</comment>
<protein>
    <submittedName>
        <fullName evidence="1">Uncharacterized protein</fullName>
    </submittedName>
</protein>
<evidence type="ECO:0000313" key="2">
    <source>
        <dbReference type="Proteomes" id="UP000009342"/>
    </source>
</evidence>
<accession>A0ABP1WCE5</accession>
<dbReference type="Proteomes" id="UP000009342">
    <property type="component" value="Unassembled WGS sequence"/>
</dbReference>